<proteinExistence type="predicted"/>
<sequence length="145" mass="14871">MSIVLGEIGGTRLVGVIGCFLACTAPEITGASPEVKGCLPVEVDEHCISSIGSNSVEASSSIGSNTSNSVDLESDGEGSQEAESRLKGPLETMDALEEALPFRQGISRFLSGKSKKPTNSNHSTSSVNNYASSSGSNSSNSEGKQ</sequence>
<name>A0AB40CYT9_DIOCR</name>
<gene>
    <name evidence="3" type="primary">LOC120282437</name>
</gene>
<organism evidence="2 3">
    <name type="scientific">Dioscorea cayennensis subsp. rotundata</name>
    <name type="common">White Guinea yam</name>
    <name type="synonym">Dioscorea rotundata</name>
    <dbReference type="NCBI Taxonomy" id="55577"/>
    <lineage>
        <taxon>Eukaryota</taxon>
        <taxon>Viridiplantae</taxon>
        <taxon>Streptophyta</taxon>
        <taxon>Embryophyta</taxon>
        <taxon>Tracheophyta</taxon>
        <taxon>Spermatophyta</taxon>
        <taxon>Magnoliopsida</taxon>
        <taxon>Liliopsida</taxon>
        <taxon>Dioscoreales</taxon>
        <taxon>Dioscoreaceae</taxon>
        <taxon>Dioscorea</taxon>
    </lineage>
</organism>
<evidence type="ECO:0000313" key="3">
    <source>
        <dbReference type="RefSeq" id="XP_039145185.1"/>
    </source>
</evidence>
<accession>A0AB40CYT9</accession>
<feature type="compositionally biased region" description="Low complexity" evidence="1">
    <location>
        <begin position="118"/>
        <end position="145"/>
    </location>
</feature>
<feature type="compositionally biased region" description="Low complexity" evidence="1">
    <location>
        <begin position="59"/>
        <end position="69"/>
    </location>
</feature>
<dbReference type="AlphaFoldDB" id="A0AB40CYT9"/>
<reference evidence="3" key="1">
    <citation type="submission" date="2025-08" db="UniProtKB">
        <authorList>
            <consortium name="RefSeq"/>
        </authorList>
    </citation>
    <scope>IDENTIFICATION</scope>
</reference>
<dbReference type="Proteomes" id="UP001515500">
    <property type="component" value="Chromosome 18"/>
</dbReference>
<protein>
    <submittedName>
        <fullName evidence="3">Uncharacterized protein LOC120282437</fullName>
    </submittedName>
</protein>
<feature type="region of interest" description="Disordered" evidence="1">
    <location>
        <begin position="108"/>
        <end position="145"/>
    </location>
</feature>
<evidence type="ECO:0000313" key="2">
    <source>
        <dbReference type="Proteomes" id="UP001515500"/>
    </source>
</evidence>
<dbReference type="GeneID" id="120282437"/>
<evidence type="ECO:0000256" key="1">
    <source>
        <dbReference type="SAM" id="MobiDB-lite"/>
    </source>
</evidence>
<keyword evidence="2" id="KW-1185">Reference proteome</keyword>
<dbReference type="RefSeq" id="XP_039145185.1">
    <property type="nucleotide sequence ID" value="XM_039289251.1"/>
</dbReference>
<feature type="region of interest" description="Disordered" evidence="1">
    <location>
        <begin position="55"/>
        <end position="94"/>
    </location>
</feature>